<reference evidence="1" key="1">
    <citation type="submission" date="2021-01" db="EMBL/GenBank/DDBJ databases">
        <authorList>
            <consortium name="Genoscope - CEA"/>
            <person name="William W."/>
        </authorList>
    </citation>
    <scope>NUCLEOTIDE SEQUENCE</scope>
</reference>
<accession>A0A8S1K7T5</accession>
<dbReference type="AlphaFoldDB" id="A0A8S1K7T5"/>
<gene>
    <name evidence="1" type="ORF">PSON_ATCC_30995.1.T0050514</name>
</gene>
<organism evidence="1 2">
    <name type="scientific">Paramecium sonneborni</name>
    <dbReference type="NCBI Taxonomy" id="65129"/>
    <lineage>
        <taxon>Eukaryota</taxon>
        <taxon>Sar</taxon>
        <taxon>Alveolata</taxon>
        <taxon>Ciliophora</taxon>
        <taxon>Intramacronucleata</taxon>
        <taxon>Oligohymenophorea</taxon>
        <taxon>Peniculida</taxon>
        <taxon>Parameciidae</taxon>
        <taxon>Paramecium</taxon>
    </lineage>
</organism>
<dbReference type="EMBL" id="CAJJDN010000005">
    <property type="protein sequence ID" value="CAD8051318.1"/>
    <property type="molecule type" value="Genomic_DNA"/>
</dbReference>
<evidence type="ECO:0000313" key="2">
    <source>
        <dbReference type="Proteomes" id="UP000692954"/>
    </source>
</evidence>
<proteinExistence type="predicted"/>
<comment type="caution">
    <text evidence="1">The sequence shown here is derived from an EMBL/GenBank/DDBJ whole genome shotgun (WGS) entry which is preliminary data.</text>
</comment>
<name>A0A8S1K7T5_9CILI</name>
<dbReference type="OrthoDB" id="285584at2759"/>
<evidence type="ECO:0000313" key="1">
    <source>
        <dbReference type="EMBL" id="CAD8051318.1"/>
    </source>
</evidence>
<sequence length="86" mass="10113">MQKLNQTPLNYLQSDGDIYPVPETLEADIGSYILSPQTTIPSLRKASFQSPYKQRKSQQILEFTDQLYIWNKYLTRKYSKSSYKLD</sequence>
<keyword evidence="2" id="KW-1185">Reference proteome</keyword>
<protein>
    <submittedName>
        <fullName evidence="1">Uncharacterized protein</fullName>
    </submittedName>
</protein>
<dbReference type="Proteomes" id="UP000692954">
    <property type="component" value="Unassembled WGS sequence"/>
</dbReference>